<dbReference type="AlphaFoldDB" id="A0A6P0C9Z8"/>
<keyword evidence="1" id="KW-0472">Membrane</keyword>
<gene>
    <name evidence="2" type="ORF">GV827_07475</name>
</gene>
<dbReference type="RefSeq" id="WP_164353160.1">
    <property type="nucleotide sequence ID" value="NZ_JAABNT010000003.1"/>
</dbReference>
<evidence type="ECO:0000313" key="3">
    <source>
        <dbReference type="Proteomes" id="UP000468591"/>
    </source>
</evidence>
<comment type="caution">
    <text evidence="2">The sequence shown here is derived from an EMBL/GenBank/DDBJ whole genome shotgun (WGS) entry which is preliminary data.</text>
</comment>
<name>A0A6P0C9Z8_9RHOB</name>
<evidence type="ECO:0000313" key="2">
    <source>
        <dbReference type="EMBL" id="NEK22240.1"/>
    </source>
</evidence>
<dbReference type="InterPro" id="IPR018687">
    <property type="entry name" value="DUF2177_membr"/>
</dbReference>
<reference evidence="2 3" key="1">
    <citation type="submission" date="2020-01" db="EMBL/GenBank/DDBJ databases">
        <title>Sulfitobacter sediminilitoris sp. nov., isolated from a tidal flat.</title>
        <authorList>
            <person name="Park S."/>
            <person name="Yoon J.-H."/>
        </authorList>
    </citation>
    <scope>NUCLEOTIDE SEQUENCE [LARGE SCALE GENOMIC DNA]</scope>
    <source>
        <strain evidence="2 3">JBTF-M27</strain>
    </source>
</reference>
<keyword evidence="1" id="KW-1133">Transmembrane helix</keyword>
<dbReference type="EMBL" id="JAABNT010000003">
    <property type="protein sequence ID" value="NEK22240.1"/>
    <property type="molecule type" value="Genomic_DNA"/>
</dbReference>
<dbReference type="Pfam" id="PF09945">
    <property type="entry name" value="DUF2177"/>
    <property type="match status" value="1"/>
</dbReference>
<feature type="transmembrane region" description="Helical" evidence="1">
    <location>
        <begin position="6"/>
        <end position="26"/>
    </location>
</feature>
<feature type="transmembrane region" description="Helical" evidence="1">
    <location>
        <begin position="47"/>
        <end position="67"/>
    </location>
</feature>
<dbReference type="Proteomes" id="UP000468591">
    <property type="component" value="Unassembled WGS sequence"/>
</dbReference>
<keyword evidence="1" id="KW-0812">Transmembrane</keyword>
<accession>A0A6P0C9Z8</accession>
<organism evidence="2 3">
    <name type="scientific">Sulfitobacter sediminilitoris</name>
    <dbReference type="NCBI Taxonomy" id="2698830"/>
    <lineage>
        <taxon>Bacteria</taxon>
        <taxon>Pseudomonadati</taxon>
        <taxon>Pseudomonadota</taxon>
        <taxon>Alphaproteobacteria</taxon>
        <taxon>Rhodobacterales</taxon>
        <taxon>Roseobacteraceae</taxon>
        <taxon>Sulfitobacter</taxon>
    </lineage>
</organism>
<evidence type="ECO:0000256" key="1">
    <source>
        <dbReference type="SAM" id="Phobius"/>
    </source>
</evidence>
<keyword evidence="3" id="KW-1185">Reference proteome</keyword>
<proteinExistence type="predicted"/>
<protein>
    <submittedName>
        <fullName evidence="2">DUF2177 family protein</fullName>
    </submittedName>
</protein>
<sequence length="133" mass="14764">MTLIILYVATFVIFLAIDYVGLSYIIKPIFEANIGHLMLEEFRVLPAFAFYAFLVGIILWFVSWPALQHDKSVWWVLGNAALIGAAGYGTYEFTSLAIMKDWSWGMALTDFVWGTCLTAVAATGGVLITRALT</sequence>
<feature type="transmembrane region" description="Helical" evidence="1">
    <location>
        <begin position="73"/>
        <end position="91"/>
    </location>
</feature>
<feature type="transmembrane region" description="Helical" evidence="1">
    <location>
        <begin position="111"/>
        <end position="132"/>
    </location>
</feature>